<evidence type="ECO:0000256" key="1">
    <source>
        <dbReference type="ARBA" id="ARBA00002510"/>
    </source>
</evidence>
<evidence type="ECO:0000256" key="3">
    <source>
        <dbReference type="ARBA" id="ARBA00022426"/>
    </source>
</evidence>
<dbReference type="Proteomes" id="UP000243904">
    <property type="component" value="Chromosome I"/>
</dbReference>
<dbReference type="EMBL" id="LT629750">
    <property type="protein sequence ID" value="SDT13951.1"/>
    <property type="molecule type" value="Genomic_DNA"/>
</dbReference>
<dbReference type="PANTHER" id="PTHR40659:SF1">
    <property type="entry name" value="NICKEL_COBALT EFFLUX SYSTEM RCNA"/>
    <property type="match status" value="1"/>
</dbReference>
<evidence type="ECO:0000256" key="5">
    <source>
        <dbReference type="ARBA" id="ARBA00022475"/>
    </source>
</evidence>
<evidence type="ECO:0000256" key="8">
    <source>
        <dbReference type="ARBA" id="ARBA00022989"/>
    </source>
</evidence>
<dbReference type="GO" id="GO:0010045">
    <property type="term" value="P:response to nickel cation"/>
    <property type="evidence" value="ECO:0007669"/>
    <property type="project" value="TreeGrafter"/>
</dbReference>
<accession>A0A1H1XY32</accession>
<evidence type="ECO:0000256" key="10">
    <source>
        <dbReference type="ARBA" id="ARBA00023112"/>
    </source>
</evidence>
<evidence type="ECO:0000256" key="11">
    <source>
        <dbReference type="ARBA" id="ARBA00023136"/>
    </source>
</evidence>
<keyword evidence="11 13" id="KW-0472">Membrane</keyword>
<evidence type="ECO:0000313" key="15">
    <source>
        <dbReference type="EMBL" id="SDT13951.1"/>
    </source>
</evidence>
<reference evidence="16" key="1">
    <citation type="submission" date="2016-10" db="EMBL/GenBank/DDBJ databases">
        <authorList>
            <person name="Varghese N."/>
            <person name="Submissions S."/>
        </authorList>
    </citation>
    <scope>NUCLEOTIDE SEQUENCE [LARGE SCALE GENOMIC DNA]</scope>
    <source>
        <strain evidence="16">GAS369</strain>
    </source>
</reference>
<evidence type="ECO:0000256" key="4">
    <source>
        <dbReference type="ARBA" id="ARBA00022448"/>
    </source>
</evidence>
<gene>
    <name evidence="15" type="ORF">SAMN05444158_4536</name>
</gene>
<feature type="transmembrane region" description="Helical" evidence="13">
    <location>
        <begin position="136"/>
        <end position="161"/>
    </location>
</feature>
<feature type="region of interest" description="Disordered" evidence="14">
    <location>
        <begin position="211"/>
        <end position="241"/>
    </location>
</feature>
<keyword evidence="9" id="KW-0406">Ion transport</keyword>
<evidence type="ECO:0000313" key="16">
    <source>
        <dbReference type="Proteomes" id="UP000243904"/>
    </source>
</evidence>
<keyword evidence="6" id="KW-0533">Nickel</keyword>
<feature type="transmembrane region" description="Helical" evidence="13">
    <location>
        <begin position="337"/>
        <end position="357"/>
    </location>
</feature>
<protein>
    <recommendedName>
        <fullName evidence="13">Nickel/cobalt efflux system</fullName>
    </recommendedName>
</protein>
<evidence type="ECO:0000256" key="9">
    <source>
        <dbReference type="ARBA" id="ARBA00023065"/>
    </source>
</evidence>
<feature type="transmembrane region" description="Helical" evidence="13">
    <location>
        <begin position="378"/>
        <end position="400"/>
    </location>
</feature>
<dbReference type="GO" id="GO:0005886">
    <property type="term" value="C:plasma membrane"/>
    <property type="evidence" value="ECO:0007669"/>
    <property type="project" value="UniProtKB-SubCell"/>
</dbReference>
<evidence type="ECO:0000256" key="12">
    <source>
        <dbReference type="ARBA" id="ARBA00023285"/>
    </source>
</evidence>
<evidence type="ECO:0000256" key="6">
    <source>
        <dbReference type="ARBA" id="ARBA00022596"/>
    </source>
</evidence>
<keyword evidence="12" id="KW-0170">Cobalt</keyword>
<comment type="subcellular location">
    <subcellularLocation>
        <location evidence="2 13">Cell membrane</location>
        <topology evidence="2 13">Multi-pass membrane protein</topology>
    </subcellularLocation>
</comment>
<feature type="compositionally biased region" description="Polar residues" evidence="14">
    <location>
        <begin position="211"/>
        <end position="237"/>
    </location>
</feature>
<dbReference type="PANTHER" id="PTHR40659">
    <property type="entry name" value="NICKEL/COBALT EFFLUX SYSTEM RCNA"/>
    <property type="match status" value="1"/>
</dbReference>
<keyword evidence="3" id="KW-0171">Cobalt transport</keyword>
<keyword evidence="7 13" id="KW-0812">Transmembrane</keyword>
<dbReference type="GO" id="GO:0046583">
    <property type="term" value="F:monoatomic cation efflux transmembrane transporter activity"/>
    <property type="evidence" value="ECO:0007669"/>
    <property type="project" value="TreeGrafter"/>
</dbReference>
<evidence type="ECO:0000256" key="2">
    <source>
        <dbReference type="ARBA" id="ARBA00004651"/>
    </source>
</evidence>
<dbReference type="GO" id="GO:0015099">
    <property type="term" value="F:nickel cation transmembrane transporter activity"/>
    <property type="evidence" value="ECO:0007669"/>
    <property type="project" value="UniProtKB-UniRule"/>
</dbReference>
<evidence type="ECO:0000256" key="14">
    <source>
        <dbReference type="SAM" id="MobiDB-lite"/>
    </source>
</evidence>
<name>A0A1H1XY32_9BRAD</name>
<proteinExistence type="inferred from homology"/>
<sequence>MNPSLDRRLENQKSWSTMNAYNSWRGAVLMTVLAVALVICAIDAASAQGVAFGAPHPSTGMMFQSGLTGWIFAKQAAFYRSLSGFIRASRDDGAAMWSLFGISFLYGVFHAVGPGHGKAVISSYLVANEETWRRGVVLSFASAGLQSIVAIVVVAIAAVLLGATAKAIGLTVHVVEIVSYVLVILIGLRLLFVKGRSFLIACRELNWPQDSSEATPSSSHDSNSLGSKSLVSKSHGSTMLHHHGHDANAIRCEQCHPDDAAHVHGDHCHDDHCHDHHGSAWGHAHGPEPAELAGAGGWRRGLSAIVAVGLRPCSGAIIVLIFALAQDLFWTGVGATLIMGLGTAITVATIATIAVSARQIASRIAKARAGFGMLAMRAIEVGAAALIIAFGGLLLAGYMASEQLWMFTG</sequence>
<keyword evidence="10" id="KW-0921">Nickel transport</keyword>
<dbReference type="GO" id="GO:0006824">
    <property type="term" value="P:cobalt ion transport"/>
    <property type="evidence" value="ECO:0007669"/>
    <property type="project" value="UniProtKB-KW"/>
</dbReference>
<keyword evidence="16" id="KW-1185">Reference proteome</keyword>
<comment type="similarity">
    <text evidence="13">Belongs to the NiCoT transporter (TC 2.A.52) family.</text>
</comment>
<keyword evidence="5" id="KW-1003">Cell membrane</keyword>
<feature type="transmembrane region" description="Helical" evidence="13">
    <location>
        <begin position="167"/>
        <end position="192"/>
    </location>
</feature>
<organism evidence="15 16">
    <name type="scientific">Bradyrhizobium canariense</name>
    <dbReference type="NCBI Taxonomy" id="255045"/>
    <lineage>
        <taxon>Bacteria</taxon>
        <taxon>Pseudomonadati</taxon>
        <taxon>Pseudomonadota</taxon>
        <taxon>Alphaproteobacteria</taxon>
        <taxon>Hyphomicrobiales</taxon>
        <taxon>Nitrobacteraceae</taxon>
        <taxon>Bradyrhizobium</taxon>
    </lineage>
</organism>
<comment type="function">
    <text evidence="1">Efflux system for nickel and cobalt.</text>
</comment>
<evidence type="ECO:0000256" key="13">
    <source>
        <dbReference type="RuleBase" id="RU362101"/>
    </source>
</evidence>
<evidence type="ECO:0000256" key="7">
    <source>
        <dbReference type="ARBA" id="ARBA00022692"/>
    </source>
</evidence>
<dbReference type="InterPro" id="IPR051224">
    <property type="entry name" value="NiCoT_RcnA"/>
</dbReference>
<feature type="transmembrane region" description="Helical" evidence="13">
    <location>
        <begin position="94"/>
        <end position="115"/>
    </location>
</feature>
<dbReference type="AlphaFoldDB" id="A0A1H1XY32"/>
<keyword evidence="8 13" id="KW-1133">Transmembrane helix</keyword>
<dbReference type="InterPro" id="IPR011541">
    <property type="entry name" value="Ni/Co_transpt_high_affinity"/>
</dbReference>
<keyword evidence="4 13" id="KW-0813">Transport</keyword>
<feature type="transmembrane region" description="Helical" evidence="13">
    <location>
        <begin position="302"/>
        <end position="325"/>
    </location>
</feature>
<dbReference type="GO" id="GO:0032025">
    <property type="term" value="P:response to cobalt ion"/>
    <property type="evidence" value="ECO:0007669"/>
    <property type="project" value="TreeGrafter"/>
</dbReference>
<dbReference type="Pfam" id="PF03824">
    <property type="entry name" value="NicO"/>
    <property type="match status" value="1"/>
</dbReference>